<evidence type="ECO:0000256" key="4">
    <source>
        <dbReference type="ARBA" id="ARBA00023163"/>
    </source>
</evidence>
<dbReference type="Gene3D" id="1.10.10.10">
    <property type="entry name" value="Winged helix-like DNA-binding domain superfamily/Winged helix DNA-binding domain"/>
    <property type="match status" value="1"/>
</dbReference>
<keyword evidence="2" id="KW-0805">Transcription regulation</keyword>
<proteinExistence type="inferred from homology"/>
<keyword evidence="7" id="KW-1185">Reference proteome</keyword>
<evidence type="ECO:0000256" key="3">
    <source>
        <dbReference type="ARBA" id="ARBA00023125"/>
    </source>
</evidence>
<evidence type="ECO:0000313" key="7">
    <source>
        <dbReference type="Proteomes" id="UP000366945"/>
    </source>
</evidence>
<reference evidence="6 7" key="1">
    <citation type="submission" date="2019-08" db="EMBL/GenBank/DDBJ databases">
        <authorList>
            <person name="Peeters C."/>
        </authorList>
    </citation>
    <scope>NUCLEOTIDE SEQUENCE [LARGE SCALE GENOMIC DNA]</scope>
    <source>
        <strain evidence="6 7">LMG 31114</strain>
    </source>
</reference>
<dbReference type="SUPFAM" id="SSF46785">
    <property type="entry name" value="Winged helix' DNA-binding domain"/>
    <property type="match status" value="1"/>
</dbReference>
<dbReference type="GO" id="GO:0003700">
    <property type="term" value="F:DNA-binding transcription factor activity"/>
    <property type="evidence" value="ECO:0007669"/>
    <property type="project" value="InterPro"/>
</dbReference>
<keyword evidence="4" id="KW-0804">Transcription</keyword>
<dbReference type="Pfam" id="PF00126">
    <property type="entry name" value="HTH_1"/>
    <property type="match status" value="1"/>
</dbReference>
<dbReference type="InterPro" id="IPR000847">
    <property type="entry name" value="LysR_HTH_N"/>
</dbReference>
<sequence length="299" mass="32039">MDLNTTLAFVTVVECESFSAAARTLEIPRSTVSARVAALEAHLGTVLLRRTTRRIALTDDGRDYFERVAPAIAALREAAHFGAARATVLTGSIRMSVPFDFPFDALSEAITTFRASHPQVRFDVVVDDSVSDFVDDNLDMAIRGGHPGGDHVIARRIASFRFAKFASPAFGVSRKHATPDVPQLAFKSRAAPVAPARSTALSPPAHYAVATNSFALLKQLALRGAGAAVLPEHTCEAELTRGELVRYPLDTTNGKSSADASQAGLYLVYPSRRELSPRVKAFSDHLVVTLENAAHASAS</sequence>
<keyword evidence="3" id="KW-0238">DNA-binding</keyword>
<evidence type="ECO:0000256" key="1">
    <source>
        <dbReference type="ARBA" id="ARBA00009437"/>
    </source>
</evidence>
<dbReference type="PROSITE" id="PS50931">
    <property type="entry name" value="HTH_LYSR"/>
    <property type="match status" value="1"/>
</dbReference>
<evidence type="ECO:0000259" key="5">
    <source>
        <dbReference type="PROSITE" id="PS50931"/>
    </source>
</evidence>
<name>A0A5E4VNT8_9BURK</name>
<dbReference type="FunFam" id="1.10.10.10:FF:000001">
    <property type="entry name" value="LysR family transcriptional regulator"/>
    <property type="match status" value="1"/>
</dbReference>
<dbReference type="RefSeq" id="WP_174988017.1">
    <property type="nucleotide sequence ID" value="NZ_CABPSK010000002.1"/>
</dbReference>
<dbReference type="InterPro" id="IPR005119">
    <property type="entry name" value="LysR_subst-bd"/>
</dbReference>
<dbReference type="SUPFAM" id="SSF53850">
    <property type="entry name" value="Periplasmic binding protein-like II"/>
    <property type="match status" value="1"/>
</dbReference>
<dbReference type="InterPro" id="IPR036390">
    <property type="entry name" value="WH_DNA-bd_sf"/>
</dbReference>
<gene>
    <name evidence="6" type="primary">dmlR_5</name>
    <name evidence="6" type="ORF">PPN31114_02804</name>
</gene>
<feature type="domain" description="HTH lysR-type" evidence="5">
    <location>
        <begin position="1"/>
        <end position="58"/>
    </location>
</feature>
<dbReference type="PANTHER" id="PTHR30537:SF5">
    <property type="entry name" value="HTH-TYPE TRANSCRIPTIONAL ACTIVATOR TTDR-RELATED"/>
    <property type="match status" value="1"/>
</dbReference>
<comment type="similarity">
    <text evidence="1">Belongs to the LysR transcriptional regulatory family.</text>
</comment>
<dbReference type="EMBL" id="CABPSK010000002">
    <property type="protein sequence ID" value="VVE14087.1"/>
    <property type="molecule type" value="Genomic_DNA"/>
</dbReference>
<dbReference type="Proteomes" id="UP000366945">
    <property type="component" value="Unassembled WGS sequence"/>
</dbReference>
<accession>A0A5E4VNT8</accession>
<dbReference type="PANTHER" id="PTHR30537">
    <property type="entry name" value="HTH-TYPE TRANSCRIPTIONAL REGULATOR"/>
    <property type="match status" value="1"/>
</dbReference>
<dbReference type="InterPro" id="IPR058163">
    <property type="entry name" value="LysR-type_TF_proteobact-type"/>
</dbReference>
<dbReference type="GO" id="GO:0003677">
    <property type="term" value="F:DNA binding"/>
    <property type="evidence" value="ECO:0007669"/>
    <property type="project" value="UniProtKB-KW"/>
</dbReference>
<dbReference type="InterPro" id="IPR036388">
    <property type="entry name" value="WH-like_DNA-bd_sf"/>
</dbReference>
<dbReference type="Gene3D" id="3.40.190.290">
    <property type="match status" value="1"/>
</dbReference>
<dbReference type="GeneID" id="300404828"/>
<protein>
    <submittedName>
        <fullName evidence="6">HTH-type transcriptional regulator DmlR</fullName>
    </submittedName>
</protein>
<evidence type="ECO:0000313" key="6">
    <source>
        <dbReference type="EMBL" id="VVE14087.1"/>
    </source>
</evidence>
<dbReference type="Pfam" id="PF03466">
    <property type="entry name" value="LysR_substrate"/>
    <property type="match status" value="1"/>
</dbReference>
<organism evidence="6 7">
    <name type="scientific">Pandoraea pneumonica</name>
    <dbReference type="NCBI Taxonomy" id="2508299"/>
    <lineage>
        <taxon>Bacteria</taxon>
        <taxon>Pseudomonadati</taxon>
        <taxon>Pseudomonadota</taxon>
        <taxon>Betaproteobacteria</taxon>
        <taxon>Burkholderiales</taxon>
        <taxon>Burkholderiaceae</taxon>
        <taxon>Pandoraea</taxon>
    </lineage>
</organism>
<dbReference type="AlphaFoldDB" id="A0A5E4VNT8"/>
<evidence type="ECO:0000256" key="2">
    <source>
        <dbReference type="ARBA" id="ARBA00023015"/>
    </source>
</evidence>